<evidence type="ECO:0000256" key="1">
    <source>
        <dbReference type="SAM" id="MobiDB-lite"/>
    </source>
</evidence>
<dbReference type="VEuPathDB" id="VectorBase:LOC119172080"/>
<organism evidence="2 3">
    <name type="scientific">Rhipicephalus microplus</name>
    <name type="common">Cattle tick</name>
    <name type="synonym">Boophilus microplus</name>
    <dbReference type="NCBI Taxonomy" id="6941"/>
    <lineage>
        <taxon>Eukaryota</taxon>
        <taxon>Metazoa</taxon>
        <taxon>Ecdysozoa</taxon>
        <taxon>Arthropoda</taxon>
        <taxon>Chelicerata</taxon>
        <taxon>Arachnida</taxon>
        <taxon>Acari</taxon>
        <taxon>Parasitiformes</taxon>
        <taxon>Ixodida</taxon>
        <taxon>Ixodoidea</taxon>
        <taxon>Ixodidae</taxon>
        <taxon>Rhipicephalinae</taxon>
        <taxon>Rhipicephalus</taxon>
        <taxon>Boophilus</taxon>
    </lineage>
</organism>
<dbReference type="EMBL" id="JABSTU010000008">
    <property type="protein sequence ID" value="KAH8024341.1"/>
    <property type="molecule type" value="Genomic_DNA"/>
</dbReference>
<feature type="region of interest" description="Disordered" evidence="1">
    <location>
        <begin position="1"/>
        <end position="74"/>
    </location>
</feature>
<accession>A0A9J6DQ23</accession>
<feature type="compositionally biased region" description="Polar residues" evidence="1">
    <location>
        <begin position="23"/>
        <end position="47"/>
    </location>
</feature>
<proteinExistence type="predicted"/>
<evidence type="ECO:0000313" key="3">
    <source>
        <dbReference type="Proteomes" id="UP000821866"/>
    </source>
</evidence>
<protein>
    <submittedName>
        <fullName evidence="2">Uncharacterized protein</fullName>
    </submittedName>
</protein>
<feature type="compositionally biased region" description="Low complexity" evidence="1">
    <location>
        <begin position="57"/>
        <end position="74"/>
    </location>
</feature>
<sequence length="133" mass="14636">MPLLDQTSKPPPSPCRMVRDSGRCTTPSKSPSAQFPMSINPYMTTTPFPFPRPDQYTPCTRTPTSQTNTSNSSNTALSCYSAEALIGTQNFLPSSYRLTPPRVLRSPQPRGHLVSSHRALKFLTLQKPHSVTG</sequence>
<reference evidence="2" key="1">
    <citation type="journal article" date="2020" name="Cell">
        <title>Large-Scale Comparative Analyses of Tick Genomes Elucidate Their Genetic Diversity and Vector Capacities.</title>
        <authorList>
            <consortium name="Tick Genome and Microbiome Consortium (TIGMIC)"/>
            <person name="Jia N."/>
            <person name="Wang J."/>
            <person name="Shi W."/>
            <person name="Du L."/>
            <person name="Sun Y."/>
            <person name="Zhan W."/>
            <person name="Jiang J.F."/>
            <person name="Wang Q."/>
            <person name="Zhang B."/>
            <person name="Ji P."/>
            <person name="Bell-Sakyi L."/>
            <person name="Cui X.M."/>
            <person name="Yuan T.T."/>
            <person name="Jiang B.G."/>
            <person name="Yang W.F."/>
            <person name="Lam T.T."/>
            <person name="Chang Q.C."/>
            <person name="Ding S.J."/>
            <person name="Wang X.J."/>
            <person name="Zhu J.G."/>
            <person name="Ruan X.D."/>
            <person name="Zhao L."/>
            <person name="Wei J.T."/>
            <person name="Ye R.Z."/>
            <person name="Que T.C."/>
            <person name="Du C.H."/>
            <person name="Zhou Y.H."/>
            <person name="Cheng J.X."/>
            <person name="Dai P.F."/>
            <person name="Guo W.B."/>
            <person name="Han X.H."/>
            <person name="Huang E.J."/>
            <person name="Li L.F."/>
            <person name="Wei W."/>
            <person name="Gao Y.C."/>
            <person name="Liu J.Z."/>
            <person name="Shao H.Z."/>
            <person name="Wang X."/>
            <person name="Wang C.C."/>
            <person name="Yang T.C."/>
            <person name="Huo Q.B."/>
            <person name="Li W."/>
            <person name="Chen H.Y."/>
            <person name="Chen S.E."/>
            <person name="Zhou L.G."/>
            <person name="Ni X.B."/>
            <person name="Tian J.H."/>
            <person name="Sheng Y."/>
            <person name="Liu T."/>
            <person name="Pan Y.S."/>
            <person name="Xia L.Y."/>
            <person name="Li J."/>
            <person name="Zhao F."/>
            <person name="Cao W.C."/>
        </authorList>
    </citation>
    <scope>NUCLEOTIDE SEQUENCE</scope>
    <source>
        <strain evidence="2">Rmic-2018</strain>
    </source>
</reference>
<gene>
    <name evidence="2" type="ORF">HPB51_022460</name>
</gene>
<dbReference type="AlphaFoldDB" id="A0A9J6DQ23"/>
<keyword evidence="3" id="KW-1185">Reference proteome</keyword>
<comment type="caution">
    <text evidence="2">The sequence shown here is derived from an EMBL/GenBank/DDBJ whole genome shotgun (WGS) entry which is preliminary data.</text>
</comment>
<name>A0A9J6DQ23_RHIMP</name>
<dbReference type="Proteomes" id="UP000821866">
    <property type="component" value="Chromosome 6"/>
</dbReference>
<evidence type="ECO:0000313" key="2">
    <source>
        <dbReference type="EMBL" id="KAH8024341.1"/>
    </source>
</evidence>
<reference evidence="2" key="2">
    <citation type="submission" date="2021-09" db="EMBL/GenBank/DDBJ databases">
        <authorList>
            <person name="Jia N."/>
            <person name="Wang J."/>
            <person name="Shi W."/>
            <person name="Du L."/>
            <person name="Sun Y."/>
            <person name="Zhan W."/>
            <person name="Jiang J."/>
            <person name="Wang Q."/>
            <person name="Zhang B."/>
            <person name="Ji P."/>
            <person name="Sakyi L.B."/>
            <person name="Cui X."/>
            <person name="Yuan T."/>
            <person name="Jiang B."/>
            <person name="Yang W."/>
            <person name="Lam T.T.-Y."/>
            <person name="Chang Q."/>
            <person name="Ding S."/>
            <person name="Wang X."/>
            <person name="Zhu J."/>
            <person name="Ruan X."/>
            <person name="Zhao L."/>
            <person name="Wei J."/>
            <person name="Que T."/>
            <person name="Du C."/>
            <person name="Cheng J."/>
            <person name="Dai P."/>
            <person name="Han X."/>
            <person name="Huang E."/>
            <person name="Gao Y."/>
            <person name="Liu J."/>
            <person name="Shao H."/>
            <person name="Ye R."/>
            <person name="Li L."/>
            <person name="Wei W."/>
            <person name="Wang X."/>
            <person name="Wang C."/>
            <person name="Huo Q."/>
            <person name="Li W."/>
            <person name="Guo W."/>
            <person name="Chen H."/>
            <person name="Chen S."/>
            <person name="Zhou L."/>
            <person name="Zhou L."/>
            <person name="Ni X."/>
            <person name="Tian J."/>
            <person name="Zhou Y."/>
            <person name="Sheng Y."/>
            <person name="Liu T."/>
            <person name="Pan Y."/>
            <person name="Xia L."/>
            <person name="Li J."/>
            <person name="Zhao F."/>
            <person name="Cao W."/>
        </authorList>
    </citation>
    <scope>NUCLEOTIDE SEQUENCE</scope>
    <source>
        <strain evidence="2">Rmic-2018</strain>
        <tissue evidence="2">Larvae</tissue>
    </source>
</reference>